<name>A0A1I7ZQY7_9BILA</name>
<accession>A0A1I7ZQY7</accession>
<organism evidence="1 2">
    <name type="scientific">Steinernema glaseri</name>
    <dbReference type="NCBI Taxonomy" id="37863"/>
    <lineage>
        <taxon>Eukaryota</taxon>
        <taxon>Metazoa</taxon>
        <taxon>Ecdysozoa</taxon>
        <taxon>Nematoda</taxon>
        <taxon>Chromadorea</taxon>
        <taxon>Rhabditida</taxon>
        <taxon>Tylenchina</taxon>
        <taxon>Panagrolaimomorpha</taxon>
        <taxon>Strongyloidoidea</taxon>
        <taxon>Steinernematidae</taxon>
        <taxon>Steinernema</taxon>
    </lineage>
</organism>
<dbReference type="Proteomes" id="UP000095287">
    <property type="component" value="Unplaced"/>
</dbReference>
<dbReference type="AlphaFoldDB" id="A0A1I7ZQY7"/>
<keyword evidence="1" id="KW-1185">Reference proteome</keyword>
<protein>
    <submittedName>
        <fullName evidence="2">Uncharacterized protein</fullName>
    </submittedName>
</protein>
<evidence type="ECO:0000313" key="1">
    <source>
        <dbReference type="Proteomes" id="UP000095287"/>
    </source>
</evidence>
<sequence length="107" mass="11937">MMPHAGIEPATFCLLDRRSAPEPMRRITRTRCEELLVKKIDGRSSAPGMRRVKDRFAQTTLMEKVKKFLKEVDVTTATPLNDAVPILWAAVPGTQLYGLRSLSLLGA</sequence>
<dbReference type="WBParaSite" id="L893_g28909.t1">
    <property type="protein sequence ID" value="L893_g28909.t1"/>
    <property type="gene ID" value="L893_g28909"/>
</dbReference>
<reference evidence="2" key="1">
    <citation type="submission" date="2016-11" db="UniProtKB">
        <authorList>
            <consortium name="WormBaseParasite"/>
        </authorList>
    </citation>
    <scope>IDENTIFICATION</scope>
</reference>
<proteinExistence type="predicted"/>
<evidence type="ECO:0000313" key="2">
    <source>
        <dbReference type="WBParaSite" id="L893_g28909.t1"/>
    </source>
</evidence>